<evidence type="ECO:0000313" key="1">
    <source>
        <dbReference type="EMBL" id="GAG30179.1"/>
    </source>
</evidence>
<protein>
    <submittedName>
        <fullName evidence="1">Uncharacterized protein</fullName>
    </submittedName>
</protein>
<dbReference type="EMBL" id="BARS01046520">
    <property type="protein sequence ID" value="GAG30179.1"/>
    <property type="molecule type" value="Genomic_DNA"/>
</dbReference>
<comment type="caution">
    <text evidence="1">The sequence shown here is derived from an EMBL/GenBank/DDBJ whole genome shotgun (WGS) entry which is preliminary data.</text>
</comment>
<accession>X0WGV9</accession>
<sequence length="43" mass="4790">EEKGERVFPIDCTKEIHIYFMSGSGKTIDSLVFGTKMPGIEAQ</sequence>
<dbReference type="AlphaFoldDB" id="X0WGV9"/>
<reference evidence="1" key="1">
    <citation type="journal article" date="2014" name="Front. Microbiol.">
        <title>High frequency of phylogenetically diverse reductive dehalogenase-homologous genes in deep subseafloor sedimentary metagenomes.</title>
        <authorList>
            <person name="Kawai M."/>
            <person name="Futagami T."/>
            <person name="Toyoda A."/>
            <person name="Takaki Y."/>
            <person name="Nishi S."/>
            <person name="Hori S."/>
            <person name="Arai W."/>
            <person name="Tsubouchi T."/>
            <person name="Morono Y."/>
            <person name="Uchiyama I."/>
            <person name="Ito T."/>
            <person name="Fujiyama A."/>
            <person name="Inagaki F."/>
            <person name="Takami H."/>
        </authorList>
    </citation>
    <scope>NUCLEOTIDE SEQUENCE</scope>
    <source>
        <strain evidence="1">Expedition CK06-06</strain>
    </source>
</reference>
<feature type="non-terminal residue" evidence="1">
    <location>
        <position position="1"/>
    </location>
</feature>
<gene>
    <name evidence="1" type="ORF">S01H1_70018</name>
</gene>
<organism evidence="1">
    <name type="scientific">marine sediment metagenome</name>
    <dbReference type="NCBI Taxonomy" id="412755"/>
    <lineage>
        <taxon>unclassified sequences</taxon>
        <taxon>metagenomes</taxon>
        <taxon>ecological metagenomes</taxon>
    </lineage>
</organism>
<proteinExistence type="predicted"/>
<name>X0WGV9_9ZZZZ</name>